<evidence type="ECO:0000256" key="7">
    <source>
        <dbReference type="ARBA" id="ARBA00023235"/>
    </source>
</evidence>
<dbReference type="FunFam" id="3.30.1360.40:FF:000002">
    <property type="entry name" value="DNA gyrase subunit A"/>
    <property type="match status" value="1"/>
</dbReference>
<evidence type="ECO:0000256" key="3">
    <source>
        <dbReference type="ARBA" id="ARBA00022741"/>
    </source>
</evidence>
<gene>
    <name evidence="8 12" type="primary">gyrA</name>
    <name evidence="12" type="ORF">DYS74_07480</name>
</gene>
<evidence type="ECO:0000256" key="1">
    <source>
        <dbReference type="ARBA" id="ARBA00000185"/>
    </source>
</evidence>
<dbReference type="GO" id="GO:0034335">
    <property type="term" value="F:DNA negative supercoiling activity"/>
    <property type="evidence" value="ECO:0007669"/>
    <property type="project" value="UniProtKB-ARBA"/>
</dbReference>
<dbReference type="InterPro" id="IPR002205">
    <property type="entry name" value="Topo_IIA_dom_A"/>
</dbReference>
<organism evidence="12 13">
    <name type="scientific">Paenirhodobacter hankyongi</name>
    <dbReference type="NCBI Taxonomy" id="2294033"/>
    <lineage>
        <taxon>Bacteria</taxon>
        <taxon>Pseudomonadati</taxon>
        <taxon>Pseudomonadota</taxon>
        <taxon>Alphaproteobacteria</taxon>
        <taxon>Rhodobacterales</taxon>
        <taxon>Rhodobacter group</taxon>
        <taxon>Paenirhodobacter</taxon>
    </lineage>
</organism>
<dbReference type="PANTHER" id="PTHR43493">
    <property type="entry name" value="DNA GYRASE/TOPOISOMERASE SUBUNIT A"/>
    <property type="match status" value="1"/>
</dbReference>
<evidence type="ECO:0000256" key="10">
    <source>
        <dbReference type="SAM" id="MobiDB-lite"/>
    </source>
</evidence>
<evidence type="ECO:0000313" key="12">
    <source>
        <dbReference type="EMBL" id="RLL71062.1"/>
    </source>
</evidence>
<dbReference type="GO" id="GO:0009330">
    <property type="term" value="C:DNA topoisomerase type II (double strand cut, ATP-hydrolyzing) complex"/>
    <property type="evidence" value="ECO:0007669"/>
    <property type="project" value="TreeGrafter"/>
</dbReference>
<evidence type="ECO:0000313" key="13">
    <source>
        <dbReference type="Proteomes" id="UP000279673"/>
    </source>
</evidence>
<comment type="similarity">
    <text evidence="2 8">Belongs to the type II topoisomerase GyrA/ParC subunit family.</text>
</comment>
<comment type="catalytic activity">
    <reaction evidence="1 8 9">
        <text>ATP-dependent breakage, passage and rejoining of double-stranded DNA.</text>
        <dbReference type="EC" id="5.6.2.2"/>
    </reaction>
</comment>
<dbReference type="InterPro" id="IPR006691">
    <property type="entry name" value="GyrA/parC_rep"/>
</dbReference>
<dbReference type="AlphaFoldDB" id="A0A421BS32"/>
<dbReference type="PANTHER" id="PTHR43493:SF5">
    <property type="entry name" value="DNA GYRASE SUBUNIT A, CHLOROPLASTIC_MITOCHONDRIAL"/>
    <property type="match status" value="1"/>
</dbReference>
<dbReference type="Pfam" id="PF03989">
    <property type="entry name" value="DNA_gyraseA_C"/>
    <property type="match status" value="6"/>
</dbReference>
<dbReference type="InterPro" id="IPR035516">
    <property type="entry name" value="Gyrase/topoIV_suA_C"/>
</dbReference>
<dbReference type="HAMAP" id="MF_01897">
    <property type="entry name" value="GyrA"/>
    <property type="match status" value="1"/>
</dbReference>
<comment type="miscellaneous">
    <text evidence="8">Few gyrases are as efficient as E.coli at forming negative supercoils. Not all organisms have 2 type II topoisomerases; in organisms with a single type II topoisomerase this enzyme also has to decatenate newly replicated chromosomes.</text>
</comment>
<dbReference type="Pfam" id="PF00521">
    <property type="entry name" value="DNA_topoisoIV"/>
    <property type="match status" value="1"/>
</dbReference>
<dbReference type="GO" id="GO:0006261">
    <property type="term" value="P:DNA-templated DNA replication"/>
    <property type="evidence" value="ECO:0007669"/>
    <property type="project" value="UniProtKB-UniRule"/>
</dbReference>
<comment type="function">
    <text evidence="8">A type II topoisomerase that negatively supercoils closed circular double-stranded (ds) DNA in an ATP-dependent manner to modulate DNA topology and maintain chromosomes in an underwound state. Negative supercoiling favors strand separation, and DNA replication, transcription, recombination and repair, all of which involve strand separation. Also able to catalyze the interconversion of other topological isomers of dsDNA rings, including catenanes and knotted rings. Type II topoisomerases break and join 2 DNA strands simultaneously in an ATP-dependent manner.</text>
</comment>
<feature type="active site" description="O-(5'-phospho-DNA)-tyrosine intermediate" evidence="8 9">
    <location>
        <position position="136"/>
    </location>
</feature>
<evidence type="ECO:0000256" key="8">
    <source>
        <dbReference type="HAMAP-Rule" id="MF_01897"/>
    </source>
</evidence>
<comment type="subcellular location">
    <subcellularLocation>
        <location evidence="8">Cytoplasm</location>
    </subcellularLocation>
</comment>
<dbReference type="Gene3D" id="1.10.268.10">
    <property type="entry name" value="Topoisomerase, domain 3"/>
    <property type="match status" value="1"/>
</dbReference>
<dbReference type="Gene3D" id="3.30.1360.40">
    <property type="match status" value="1"/>
</dbReference>
<dbReference type="Gene3D" id="2.120.10.90">
    <property type="entry name" value="DNA gyrase/topoisomerase IV, subunit A, C-terminal"/>
    <property type="match status" value="1"/>
</dbReference>
<dbReference type="InterPro" id="IPR013758">
    <property type="entry name" value="Topo_IIA_A/C_ab"/>
</dbReference>
<dbReference type="FunFam" id="1.10.268.10:FF:000001">
    <property type="entry name" value="DNA gyrase subunit A"/>
    <property type="match status" value="1"/>
</dbReference>
<keyword evidence="8" id="KW-0963">Cytoplasm</keyword>
<dbReference type="GO" id="GO:0003677">
    <property type="term" value="F:DNA binding"/>
    <property type="evidence" value="ECO:0007669"/>
    <property type="project" value="UniProtKB-UniRule"/>
</dbReference>
<evidence type="ECO:0000256" key="2">
    <source>
        <dbReference type="ARBA" id="ARBA00008263"/>
    </source>
</evidence>
<comment type="caution">
    <text evidence="12">The sequence shown here is derived from an EMBL/GenBank/DDBJ whole genome shotgun (WGS) entry which is preliminary data.</text>
</comment>
<dbReference type="FunFam" id="3.90.199.10:FF:000001">
    <property type="entry name" value="DNA gyrase subunit A"/>
    <property type="match status" value="1"/>
</dbReference>
<dbReference type="GO" id="GO:0006265">
    <property type="term" value="P:DNA topological change"/>
    <property type="evidence" value="ECO:0007669"/>
    <property type="project" value="UniProtKB-UniRule"/>
</dbReference>
<feature type="region of interest" description="Disordered" evidence="10">
    <location>
        <begin position="1"/>
        <end position="22"/>
    </location>
</feature>
<evidence type="ECO:0000259" key="11">
    <source>
        <dbReference type="PROSITE" id="PS52040"/>
    </source>
</evidence>
<dbReference type="CDD" id="cd00187">
    <property type="entry name" value="TOP4c"/>
    <property type="match status" value="1"/>
</dbReference>
<keyword evidence="5 8" id="KW-0799">Topoisomerase</keyword>
<comment type="subunit">
    <text evidence="8">Heterotetramer, composed of two GyrA and two GyrB chains. In the heterotetramer, GyrA contains the active site tyrosine that forms a transient covalent intermediate with DNA, while GyrB binds cofactors and catalyzes ATP hydrolysis.</text>
</comment>
<evidence type="ECO:0000256" key="6">
    <source>
        <dbReference type="ARBA" id="ARBA00023125"/>
    </source>
</evidence>
<name>A0A421BS32_9RHOB</name>
<sequence>MTDTPETPETLDDGPKRPLYDGPTVSIAEEMKTAYLDYAMSVIVSRAIPDLRDGLKPVHRRILYAMHETGNTSDKPYRKSARPVGDVMGKYHPHGDAAIYDALVRMAQDFSMSLPLLDGQGNFGSMDGDSAAAMRYTEVRMDKPSAFMLADIEKDTVDFQDNYDGKDKEPTVLPARFPNMLVNGAGGIAVGMATNIPPHNLGEVVDATLALIETPDMSTEALMQIVPGPDFPTGAQIMGRGGIRKAYLEGRGSVIIRAKTRIEEIRKDRHAIIVDDIPYQVNKAAMIEKIAELVRDKRLEGIAHIADESDRVGVRVVIELKRDATPDVVLNQLYRFTPLQTSFGCNMLALNGGKPEQLTLRDFLTHFITFREEVVARRTAYELRKARERSHVLCGLAVAVSNVDEVVATIRASTDAAEAREKLMTRRWPAHEIAGYIRLIDDPLHEMNEDGTYNLSEIQARAILDLRLQRLTQLGVKEVTDELADLAAKIRDYLEILGSRERIMSIISAELREVKDQFAVPRRTEIVDWAGDLDDEDLIEREDMVVTITSGGYIKRTPLVEFRAQRRGGKGLASMATKEDDVVTTLFVANTHTQLLFFTTDGMVYSLKCWRLPLAGRTSKGKAIVNILPIPQGVSIAALMPVDAPEEEWDDYQVFFATSDGDVRRNALSDFAKVMRNGKRAMELPEGVTLVDTRMCSEDDDIMLVTASGRAIRFPVTEVRVFKGRSSTGVRGVRLAEGDKVVSMSVIHHFEAEPWERAAFLKRFRAEMGAEAGEEEAVEVEAEEETVEAGEGMLSDERYAEMRAAQNLILTITVKGAGKISSSHDYPVRGRGGQGVGAFKMSDRTGDLVASFPVEANDQVMLATSTGQSIRCPVAGISFRSRSAGGVRVFNTGADEEVVSVARIADQGDDDSEA</sequence>
<accession>A0A421BS32</accession>
<keyword evidence="7 8" id="KW-0413">Isomerase</keyword>
<dbReference type="GO" id="GO:0005737">
    <property type="term" value="C:cytoplasm"/>
    <property type="evidence" value="ECO:0007669"/>
    <property type="project" value="UniProtKB-SubCell"/>
</dbReference>
<dbReference type="Gene3D" id="3.90.199.10">
    <property type="entry name" value="Topoisomerase II, domain 5"/>
    <property type="match status" value="1"/>
</dbReference>
<dbReference type="NCBIfam" id="NF004043">
    <property type="entry name" value="PRK05560.1"/>
    <property type="match status" value="1"/>
</dbReference>
<reference evidence="12 13" key="1">
    <citation type="submission" date="2018-10" db="EMBL/GenBank/DDBJ databases">
        <title>Rhodobacter sp . BO-81.</title>
        <authorList>
            <person name="Im W.T."/>
        </authorList>
    </citation>
    <scope>NUCLEOTIDE SEQUENCE [LARGE SCALE GENOMIC DNA]</scope>
    <source>
        <strain evidence="12 13">BO-81</strain>
    </source>
</reference>
<dbReference type="GO" id="GO:0005524">
    <property type="term" value="F:ATP binding"/>
    <property type="evidence" value="ECO:0007669"/>
    <property type="project" value="UniProtKB-UniRule"/>
</dbReference>
<dbReference type="InterPro" id="IPR005743">
    <property type="entry name" value="GyrA"/>
</dbReference>
<dbReference type="NCBIfam" id="NF004044">
    <property type="entry name" value="PRK05561.1"/>
    <property type="match status" value="1"/>
</dbReference>
<dbReference type="EC" id="5.6.2.2" evidence="8"/>
<dbReference type="GO" id="GO:0005694">
    <property type="term" value="C:chromosome"/>
    <property type="evidence" value="ECO:0007669"/>
    <property type="project" value="InterPro"/>
</dbReference>
<dbReference type="NCBIfam" id="TIGR01063">
    <property type="entry name" value="gyrA"/>
    <property type="match status" value="1"/>
</dbReference>
<keyword evidence="13" id="KW-1185">Reference proteome</keyword>
<evidence type="ECO:0000256" key="9">
    <source>
        <dbReference type="PROSITE-ProRule" id="PRU01384"/>
    </source>
</evidence>
<dbReference type="SUPFAM" id="SSF101904">
    <property type="entry name" value="GyrA/ParC C-terminal domain-like"/>
    <property type="match status" value="1"/>
</dbReference>
<feature type="short sequence motif" description="GyrA-box" evidence="8">
    <location>
        <begin position="565"/>
        <end position="571"/>
    </location>
</feature>
<dbReference type="InterPro" id="IPR050220">
    <property type="entry name" value="Type_II_DNA_Topoisomerases"/>
</dbReference>
<keyword evidence="4 8" id="KW-0067">ATP-binding</keyword>
<dbReference type="PROSITE" id="PS52040">
    <property type="entry name" value="TOPO_IIA"/>
    <property type="match status" value="1"/>
</dbReference>
<keyword evidence="6 8" id="KW-0238">DNA-binding</keyword>
<dbReference type="EMBL" id="RCHI01000005">
    <property type="protein sequence ID" value="RLL71062.1"/>
    <property type="molecule type" value="Genomic_DNA"/>
</dbReference>
<dbReference type="InterPro" id="IPR013760">
    <property type="entry name" value="Topo_IIA-like_dom_sf"/>
</dbReference>
<dbReference type="InterPro" id="IPR013757">
    <property type="entry name" value="Topo_IIA_A_a_sf"/>
</dbReference>
<evidence type="ECO:0000256" key="4">
    <source>
        <dbReference type="ARBA" id="ARBA00022840"/>
    </source>
</evidence>
<dbReference type="SUPFAM" id="SSF56719">
    <property type="entry name" value="Type II DNA topoisomerase"/>
    <property type="match status" value="1"/>
</dbReference>
<feature type="domain" description="Topo IIA-type catalytic" evidence="11">
    <location>
        <begin position="48"/>
        <end position="538"/>
    </location>
</feature>
<dbReference type="Proteomes" id="UP000279673">
    <property type="component" value="Unassembled WGS sequence"/>
</dbReference>
<dbReference type="RefSeq" id="WP_121532422.1">
    <property type="nucleotide sequence ID" value="NZ_RCHI01000005.1"/>
</dbReference>
<protein>
    <recommendedName>
        <fullName evidence="8">DNA gyrase subunit A</fullName>
        <ecNumber evidence="8">5.6.2.2</ecNumber>
    </recommendedName>
</protein>
<keyword evidence="3 8" id="KW-0547">Nucleotide-binding</keyword>
<dbReference type="SMART" id="SM00434">
    <property type="entry name" value="TOP4c"/>
    <property type="match status" value="1"/>
</dbReference>
<proteinExistence type="inferred from homology"/>
<evidence type="ECO:0000256" key="5">
    <source>
        <dbReference type="ARBA" id="ARBA00023029"/>
    </source>
</evidence>